<keyword evidence="3" id="KW-1185">Reference proteome</keyword>
<keyword evidence="1" id="KW-0812">Transmembrane</keyword>
<sequence length="147" mass="16897">MTPAAHPARRRRSFPWHQRLALLAGLTALFYFASDIVLHLLEEGTHVLLESLEMLIEEFYEHVLHMHRRQAEIFTVWTGTTLIIIVLYFTARSLIRRIVRAYIQARDWCLATVAALVAWRRTWSEADIAILAVAGGVVVFTLLALFL</sequence>
<evidence type="ECO:0000256" key="1">
    <source>
        <dbReference type="SAM" id="Phobius"/>
    </source>
</evidence>
<feature type="transmembrane region" description="Helical" evidence="1">
    <location>
        <begin position="20"/>
        <end position="41"/>
    </location>
</feature>
<dbReference type="AlphaFoldDB" id="A0A8D5AJC0"/>
<dbReference type="RefSeq" id="WP_156303071.1">
    <property type="nucleotide sequence ID" value="NZ_AP019782.1"/>
</dbReference>
<gene>
    <name evidence="2" type="ORF">MoryE10_05070</name>
</gene>
<name>A0A8D5AJC0_9GAMM</name>
<accession>A0A8D5AJC0</accession>
<evidence type="ECO:0000313" key="3">
    <source>
        <dbReference type="Proteomes" id="UP000824988"/>
    </source>
</evidence>
<feature type="transmembrane region" description="Helical" evidence="1">
    <location>
        <begin position="73"/>
        <end position="91"/>
    </location>
</feature>
<dbReference type="Proteomes" id="UP000824988">
    <property type="component" value="Chromosome"/>
</dbReference>
<dbReference type="EMBL" id="AP019782">
    <property type="protein sequence ID" value="BBL69901.1"/>
    <property type="molecule type" value="Genomic_DNA"/>
</dbReference>
<proteinExistence type="predicted"/>
<reference evidence="2" key="1">
    <citation type="submission" date="2019-06" db="EMBL/GenBank/DDBJ databases">
        <title>Complete genome sequence of Methylogaea oryzae strain JCM16910.</title>
        <authorList>
            <person name="Asakawa S."/>
        </authorList>
    </citation>
    <scope>NUCLEOTIDE SEQUENCE</scope>
    <source>
        <strain evidence="2">E10</strain>
    </source>
</reference>
<keyword evidence="1" id="KW-0472">Membrane</keyword>
<keyword evidence="1" id="KW-1133">Transmembrane helix</keyword>
<feature type="transmembrane region" description="Helical" evidence="1">
    <location>
        <begin position="128"/>
        <end position="146"/>
    </location>
</feature>
<protein>
    <submittedName>
        <fullName evidence="2">Uncharacterized protein</fullName>
    </submittedName>
</protein>
<organism evidence="2 3">
    <name type="scientific">Methylogaea oryzae</name>
    <dbReference type="NCBI Taxonomy" id="1295382"/>
    <lineage>
        <taxon>Bacteria</taxon>
        <taxon>Pseudomonadati</taxon>
        <taxon>Pseudomonadota</taxon>
        <taxon>Gammaproteobacteria</taxon>
        <taxon>Methylococcales</taxon>
        <taxon>Methylococcaceae</taxon>
        <taxon>Methylogaea</taxon>
    </lineage>
</organism>
<dbReference type="KEGG" id="moz:MoryE10_05070"/>
<evidence type="ECO:0000313" key="2">
    <source>
        <dbReference type="EMBL" id="BBL69901.1"/>
    </source>
</evidence>